<evidence type="ECO:0008006" key="5">
    <source>
        <dbReference type="Google" id="ProtNLM"/>
    </source>
</evidence>
<dbReference type="Proteomes" id="UP000008141">
    <property type="component" value="Unassembled WGS sequence"/>
</dbReference>
<proteinExistence type="predicted"/>
<gene>
    <name evidence="3" type="ORF">CHLNCDRAFT_137297</name>
</gene>
<evidence type="ECO:0000256" key="1">
    <source>
        <dbReference type="SAM" id="MobiDB-lite"/>
    </source>
</evidence>
<organism evidence="4">
    <name type="scientific">Chlorella variabilis</name>
    <name type="common">Green alga</name>
    <dbReference type="NCBI Taxonomy" id="554065"/>
    <lineage>
        <taxon>Eukaryota</taxon>
        <taxon>Viridiplantae</taxon>
        <taxon>Chlorophyta</taxon>
        <taxon>core chlorophytes</taxon>
        <taxon>Trebouxiophyceae</taxon>
        <taxon>Chlorellales</taxon>
        <taxon>Chlorellaceae</taxon>
        <taxon>Chlorella clade</taxon>
        <taxon>Chlorella</taxon>
    </lineage>
</organism>
<dbReference type="EMBL" id="GL433853">
    <property type="protein sequence ID" value="EFN52939.1"/>
    <property type="molecule type" value="Genomic_DNA"/>
</dbReference>
<name>E1ZM46_CHLVA</name>
<accession>E1ZM46</accession>
<dbReference type="InParanoid" id="E1ZM46"/>
<keyword evidence="2" id="KW-1133">Transmembrane helix</keyword>
<sequence length="206" mass="21119">MGAGTLPPGAPPPAVGAPGAYQPLPQAADEPGSSASAPLYPGAAPPYATVVVPGAPQPYPAHVYPAAAPPSYSSPPPLAPPVASYPPAPTGPLPPGVVLVPLSATPIAGMVMRPPRVPPQPGQVLLGYEVCRPRAGCLRCDGLSPVGLVAVIFLLMFCWPLAWVPCVIPDCFNSFQRPVYGWRPTAAGYPAHPPAAGIPQHPPHWR</sequence>
<dbReference type="AlphaFoldDB" id="E1ZM46"/>
<evidence type="ECO:0000256" key="2">
    <source>
        <dbReference type="SAM" id="Phobius"/>
    </source>
</evidence>
<dbReference type="OrthoDB" id="2019198at2759"/>
<feature type="transmembrane region" description="Helical" evidence="2">
    <location>
        <begin position="142"/>
        <end position="163"/>
    </location>
</feature>
<dbReference type="RefSeq" id="XP_005845041.1">
    <property type="nucleotide sequence ID" value="XM_005844979.1"/>
</dbReference>
<keyword evidence="4" id="KW-1185">Reference proteome</keyword>
<evidence type="ECO:0000313" key="4">
    <source>
        <dbReference type="Proteomes" id="UP000008141"/>
    </source>
</evidence>
<dbReference type="KEGG" id="cvr:CHLNCDRAFT_137297"/>
<dbReference type="GeneID" id="17352569"/>
<protein>
    <recommendedName>
        <fullName evidence="5">LITAF domain-containing protein</fullName>
    </recommendedName>
</protein>
<evidence type="ECO:0000313" key="3">
    <source>
        <dbReference type="EMBL" id="EFN52939.1"/>
    </source>
</evidence>
<keyword evidence="2" id="KW-0812">Transmembrane</keyword>
<reference evidence="3 4" key="1">
    <citation type="journal article" date="2010" name="Plant Cell">
        <title>The Chlorella variabilis NC64A genome reveals adaptation to photosymbiosis, coevolution with viruses, and cryptic sex.</title>
        <authorList>
            <person name="Blanc G."/>
            <person name="Duncan G."/>
            <person name="Agarkova I."/>
            <person name="Borodovsky M."/>
            <person name="Gurnon J."/>
            <person name="Kuo A."/>
            <person name="Lindquist E."/>
            <person name="Lucas S."/>
            <person name="Pangilinan J."/>
            <person name="Polle J."/>
            <person name="Salamov A."/>
            <person name="Terry A."/>
            <person name="Yamada T."/>
            <person name="Dunigan D.D."/>
            <person name="Grigoriev I.V."/>
            <person name="Claverie J.M."/>
            <person name="Van Etten J.L."/>
        </authorList>
    </citation>
    <scope>NUCLEOTIDE SEQUENCE [LARGE SCALE GENOMIC DNA]</scope>
    <source>
        <strain evidence="3 4">NC64A</strain>
    </source>
</reference>
<feature type="region of interest" description="Disordered" evidence="1">
    <location>
        <begin position="1"/>
        <end position="39"/>
    </location>
</feature>
<keyword evidence="2" id="KW-0472">Membrane</keyword>